<dbReference type="EMBL" id="JBHSFH010000003">
    <property type="protein sequence ID" value="MFC4493361.1"/>
    <property type="molecule type" value="Genomic_DNA"/>
</dbReference>
<dbReference type="Proteomes" id="UP001595997">
    <property type="component" value="Unassembled WGS sequence"/>
</dbReference>
<dbReference type="InterPro" id="IPR029243">
    <property type="entry name" value="Lantibiotic_alpha"/>
</dbReference>
<protein>
    <submittedName>
        <fullName evidence="1">Plantaricin C family lantibiotic</fullName>
    </submittedName>
</protein>
<comment type="caution">
    <text evidence="1">The sequence shown here is derived from an EMBL/GenBank/DDBJ whole genome shotgun (WGS) entry which is preliminary data.</text>
</comment>
<dbReference type="RefSeq" id="WP_386442450.1">
    <property type="nucleotide sequence ID" value="NZ_JBHSFH010000003.1"/>
</dbReference>
<keyword evidence="2" id="KW-1185">Reference proteome</keyword>
<name>A0ABV9A6Z1_9ACTN</name>
<evidence type="ECO:0000313" key="1">
    <source>
        <dbReference type="EMBL" id="MFC4493361.1"/>
    </source>
</evidence>
<reference evidence="2" key="1">
    <citation type="journal article" date="2019" name="Int. J. Syst. Evol. Microbiol.">
        <title>The Global Catalogue of Microorganisms (GCM) 10K type strain sequencing project: providing services to taxonomists for standard genome sequencing and annotation.</title>
        <authorList>
            <consortium name="The Broad Institute Genomics Platform"/>
            <consortium name="The Broad Institute Genome Sequencing Center for Infectious Disease"/>
            <person name="Wu L."/>
            <person name="Ma J."/>
        </authorList>
    </citation>
    <scope>NUCLEOTIDE SEQUENCE [LARGE SCALE GENOMIC DNA]</scope>
    <source>
        <strain evidence="2">CGMCC 4.7357</strain>
    </source>
</reference>
<evidence type="ECO:0000313" key="2">
    <source>
        <dbReference type="Proteomes" id="UP001595997"/>
    </source>
</evidence>
<proteinExistence type="predicted"/>
<accession>A0ABV9A6Z1</accession>
<gene>
    <name evidence="1" type="ORF">ACFPA8_04335</name>
</gene>
<dbReference type="NCBIfam" id="NF000539">
    <property type="entry name" value="plantaricin"/>
    <property type="match status" value="1"/>
</dbReference>
<organism evidence="1 2">
    <name type="scientific">Streptomyces ovatisporus</name>
    <dbReference type="NCBI Taxonomy" id="1128682"/>
    <lineage>
        <taxon>Bacteria</taxon>
        <taxon>Bacillati</taxon>
        <taxon>Actinomycetota</taxon>
        <taxon>Actinomycetes</taxon>
        <taxon>Kitasatosporales</taxon>
        <taxon>Streptomycetaceae</taxon>
        <taxon>Streptomyces</taxon>
    </lineage>
</organism>
<sequence length="64" mass="6813">MSVLAEWSSIVYKGDVSLVEEIAEQDFDGVAYGACTTNTFSLSDALGNTGGWCTLTVECQPNCN</sequence>
<dbReference type="Pfam" id="PF14867">
    <property type="entry name" value="Lantibiotic_a"/>
    <property type="match status" value="1"/>
</dbReference>